<evidence type="ECO:0000256" key="1">
    <source>
        <dbReference type="SAM" id="MobiDB-lite"/>
    </source>
</evidence>
<evidence type="ECO:0008006" key="5">
    <source>
        <dbReference type="Google" id="ProtNLM"/>
    </source>
</evidence>
<evidence type="ECO:0000256" key="2">
    <source>
        <dbReference type="SAM" id="SignalP"/>
    </source>
</evidence>
<keyword evidence="2" id="KW-0732">Signal</keyword>
<dbReference type="PROSITE" id="PS51257">
    <property type="entry name" value="PROKAR_LIPOPROTEIN"/>
    <property type="match status" value="1"/>
</dbReference>
<feature type="compositionally biased region" description="Low complexity" evidence="1">
    <location>
        <begin position="22"/>
        <end position="34"/>
    </location>
</feature>
<dbReference type="RefSeq" id="WP_167170110.1">
    <property type="nucleotide sequence ID" value="NZ_BAAAOO010000009.1"/>
</dbReference>
<keyword evidence="4" id="KW-1185">Reference proteome</keyword>
<gene>
    <name evidence="3" type="ORF">FB473_002897</name>
</gene>
<name>A0ABX0SIH9_9ACTN</name>
<dbReference type="Proteomes" id="UP000749311">
    <property type="component" value="Unassembled WGS sequence"/>
</dbReference>
<feature type="region of interest" description="Disordered" evidence="1">
    <location>
        <begin position="22"/>
        <end position="70"/>
    </location>
</feature>
<reference evidence="3 4" key="1">
    <citation type="submission" date="2020-02" db="EMBL/GenBank/DDBJ databases">
        <title>Sequencing the genomes of 1000 actinobacteria strains.</title>
        <authorList>
            <person name="Klenk H.-P."/>
        </authorList>
    </citation>
    <scope>NUCLEOTIDE SEQUENCE [LARGE SCALE GENOMIC DNA]</scope>
    <source>
        <strain evidence="3 4">DSM 19609</strain>
    </source>
</reference>
<feature type="chain" id="PRO_5046560934" description="Lipoprotein" evidence="2">
    <location>
        <begin position="23"/>
        <end position="330"/>
    </location>
</feature>
<accession>A0ABX0SIH9</accession>
<feature type="signal peptide" evidence="2">
    <location>
        <begin position="1"/>
        <end position="22"/>
    </location>
</feature>
<proteinExistence type="predicted"/>
<organism evidence="3 4">
    <name type="scientific">Brooklawnia cerclae</name>
    <dbReference type="NCBI Taxonomy" id="349934"/>
    <lineage>
        <taxon>Bacteria</taxon>
        <taxon>Bacillati</taxon>
        <taxon>Actinomycetota</taxon>
        <taxon>Actinomycetes</taxon>
        <taxon>Propionibacteriales</taxon>
        <taxon>Propionibacteriaceae</taxon>
        <taxon>Brooklawnia</taxon>
    </lineage>
</organism>
<dbReference type="EMBL" id="JAAMOZ010000002">
    <property type="protein sequence ID" value="NIH58205.1"/>
    <property type="molecule type" value="Genomic_DNA"/>
</dbReference>
<feature type="compositionally biased region" description="Polar residues" evidence="1">
    <location>
        <begin position="50"/>
        <end position="59"/>
    </location>
</feature>
<comment type="caution">
    <text evidence="3">The sequence shown here is derived from an EMBL/GenBank/DDBJ whole genome shotgun (WGS) entry which is preliminary data.</text>
</comment>
<evidence type="ECO:0000313" key="3">
    <source>
        <dbReference type="EMBL" id="NIH58205.1"/>
    </source>
</evidence>
<protein>
    <recommendedName>
        <fullName evidence="5">Lipoprotein</fullName>
    </recommendedName>
</protein>
<sequence>MAGRRLPVFLAGLLLISGCASAPSGDDASADSSPVQSSTEGPTVAGPTASPLTSGTPESTPAPRPAELPGGGQVLLPRYRLCGYVGSPGAPGQGRLGVGDLGERVSESQEACAPYAGDRQVMTVMELIAVTVMPNPGADGMWRHRTDPAVIDSWLRVAREHQAMLLLDIQPGQSDFLTEVKALEPYLSQPDVGVALDPEWAMEPGQVPMQSFGSTTGQELDAVASYLAELVERDRLPEKVMLYHVLHPQIVGDESALRPHPGVVLIKSVDGIGSPADKVGTYDRVKQAVPPYVRMGFKLFYEEDVQTSGVLMTPEQVMGLDPRPDYVMYE</sequence>
<evidence type="ECO:0000313" key="4">
    <source>
        <dbReference type="Proteomes" id="UP000749311"/>
    </source>
</evidence>